<dbReference type="InterPro" id="IPR002410">
    <property type="entry name" value="Peptidase_S33"/>
</dbReference>
<evidence type="ECO:0000256" key="3">
    <source>
        <dbReference type="SAM" id="MobiDB-lite"/>
    </source>
</evidence>
<dbReference type="SUPFAM" id="SSF53474">
    <property type="entry name" value="alpha/beta-Hydrolases"/>
    <property type="match status" value="1"/>
</dbReference>
<evidence type="ECO:0000256" key="2">
    <source>
        <dbReference type="ARBA" id="ARBA00022801"/>
    </source>
</evidence>
<keyword evidence="2 5" id="KW-0378">Hydrolase</keyword>
<dbReference type="EMBL" id="HE804045">
    <property type="protein sequence ID" value="CCH31578.1"/>
    <property type="molecule type" value="Genomic_DNA"/>
</dbReference>
<dbReference type="PATRIC" id="fig|1179773.3.peg.4299"/>
<dbReference type="AlphaFoldDB" id="K0K4Y4"/>
<proteinExistence type="inferred from homology"/>
<feature type="domain" description="AB hydrolase-1" evidence="4">
    <location>
        <begin position="54"/>
        <end position="299"/>
    </location>
</feature>
<dbReference type="InterPro" id="IPR000073">
    <property type="entry name" value="AB_hydrolase_1"/>
</dbReference>
<dbReference type="HOGENOM" id="CLU_020336_50_0_11"/>
<dbReference type="PANTHER" id="PTHR43798:SF27">
    <property type="entry name" value="HYDROLASE ALPHA_BETA HYDROLASE FOLD FAMILY"/>
    <property type="match status" value="1"/>
</dbReference>
<dbReference type="eggNOG" id="COG2021">
    <property type="taxonomic scope" value="Bacteria"/>
</dbReference>
<feature type="compositionally biased region" description="Basic and acidic residues" evidence="3">
    <location>
        <begin position="218"/>
        <end position="228"/>
    </location>
</feature>
<dbReference type="KEGG" id="sesp:BN6_42950"/>
<dbReference type="PANTHER" id="PTHR43798">
    <property type="entry name" value="MONOACYLGLYCEROL LIPASE"/>
    <property type="match status" value="1"/>
</dbReference>
<dbReference type="GO" id="GO:0004177">
    <property type="term" value="F:aminopeptidase activity"/>
    <property type="evidence" value="ECO:0007669"/>
    <property type="project" value="UniProtKB-EC"/>
</dbReference>
<dbReference type="BioCyc" id="SESP1179773:BN6_RS20790-MONOMER"/>
<dbReference type="GO" id="GO:0006508">
    <property type="term" value="P:proteolysis"/>
    <property type="evidence" value="ECO:0007669"/>
    <property type="project" value="InterPro"/>
</dbReference>
<sequence>MAGAQELQQPVAVRCARGGDPRHRTSLGEDGAVPRFTTHDGTESAYHLTGSGDPLLCVPGGPGRASRYLGDLGGLGAHRQLVLLDNRGTGDSAAPADPASYRRDRLAADVEALRAHLGLDRVDLLGHSAGAGIAIAYAEQHPDRPSSLILLTPALSAVGLAATEQDWADHAATVAHQPWQADAVRALLAWSGGEDTRENRLAAAPLFYGRWDEAAHAHAEAEESERNPDAQAGYRAPGAFDPDRTRAALAALRVPTLALAGGADPLSPPHLVRQLAALIPGAAYAEVPDAGHFPWLDDPRCLVDTIAAFLSR</sequence>
<protein>
    <submittedName>
        <fullName evidence="5">Putative hydrolase</fullName>
    </submittedName>
</protein>
<feature type="compositionally biased region" description="Basic and acidic residues" evidence="3">
    <location>
        <begin position="17"/>
        <end position="27"/>
    </location>
</feature>
<organism evidence="5 6">
    <name type="scientific">Saccharothrix espanaensis (strain ATCC 51144 / DSM 44229 / JCM 9112 / NBRC 15066 / NRRL 15764)</name>
    <dbReference type="NCBI Taxonomy" id="1179773"/>
    <lineage>
        <taxon>Bacteria</taxon>
        <taxon>Bacillati</taxon>
        <taxon>Actinomycetota</taxon>
        <taxon>Actinomycetes</taxon>
        <taxon>Pseudonocardiales</taxon>
        <taxon>Pseudonocardiaceae</taxon>
        <taxon>Saccharothrix</taxon>
    </lineage>
</organism>
<dbReference type="InterPro" id="IPR029058">
    <property type="entry name" value="AB_hydrolase_fold"/>
</dbReference>
<evidence type="ECO:0000256" key="1">
    <source>
        <dbReference type="ARBA" id="ARBA00010088"/>
    </source>
</evidence>
<dbReference type="PRINTS" id="PR00793">
    <property type="entry name" value="PROAMNOPTASE"/>
</dbReference>
<comment type="similarity">
    <text evidence="1">Belongs to the peptidase S33 family.</text>
</comment>
<dbReference type="Gene3D" id="3.40.50.1820">
    <property type="entry name" value="alpha/beta hydrolase"/>
    <property type="match status" value="1"/>
</dbReference>
<dbReference type="Pfam" id="PF00561">
    <property type="entry name" value="Abhydrolase_1"/>
    <property type="match status" value="1"/>
</dbReference>
<dbReference type="Proteomes" id="UP000006281">
    <property type="component" value="Chromosome"/>
</dbReference>
<evidence type="ECO:0000259" key="4">
    <source>
        <dbReference type="Pfam" id="PF00561"/>
    </source>
</evidence>
<name>K0K4Y4_SACES</name>
<reference evidence="5 6" key="1">
    <citation type="journal article" date="2012" name="BMC Genomics">
        <title>Complete genome sequence of Saccharothrix espanaensis DSM 44229T and comparison to the other completely sequenced Pseudonocardiaceae.</title>
        <authorList>
            <person name="Strobel T."/>
            <person name="Al-Dilaimi A."/>
            <person name="Blom J."/>
            <person name="Gessner A."/>
            <person name="Kalinowski J."/>
            <person name="Luzhetska M."/>
            <person name="Puhler A."/>
            <person name="Szczepanowski R."/>
            <person name="Bechthold A."/>
            <person name="Ruckert C."/>
        </authorList>
    </citation>
    <scope>NUCLEOTIDE SEQUENCE [LARGE SCALE GENOMIC DNA]</scope>
    <source>
        <strain evidence="6">ATCC 51144 / DSM 44229 / JCM 9112 / NBRC 15066 / NRRL 15764</strain>
    </source>
</reference>
<keyword evidence="6" id="KW-1185">Reference proteome</keyword>
<gene>
    <name evidence="5" type="ordered locus">BN6_42950</name>
</gene>
<dbReference type="GO" id="GO:0016020">
    <property type="term" value="C:membrane"/>
    <property type="evidence" value="ECO:0007669"/>
    <property type="project" value="TreeGrafter"/>
</dbReference>
<feature type="region of interest" description="Disordered" evidence="3">
    <location>
        <begin position="218"/>
        <end position="240"/>
    </location>
</feature>
<evidence type="ECO:0000313" key="5">
    <source>
        <dbReference type="EMBL" id="CCH31578.1"/>
    </source>
</evidence>
<dbReference type="STRING" id="1179773.BN6_42950"/>
<accession>K0K4Y4</accession>
<dbReference type="PRINTS" id="PR00111">
    <property type="entry name" value="ABHYDROLASE"/>
</dbReference>
<evidence type="ECO:0000313" key="6">
    <source>
        <dbReference type="Proteomes" id="UP000006281"/>
    </source>
</evidence>
<dbReference type="InterPro" id="IPR050266">
    <property type="entry name" value="AB_hydrolase_sf"/>
</dbReference>
<feature type="region of interest" description="Disordered" evidence="3">
    <location>
        <begin position="1"/>
        <end position="35"/>
    </location>
</feature>